<feature type="transmembrane region" description="Helical" evidence="10">
    <location>
        <begin position="447"/>
        <end position="467"/>
    </location>
</feature>
<evidence type="ECO:0000256" key="4">
    <source>
        <dbReference type="ARBA" id="ARBA00022989"/>
    </source>
</evidence>
<comment type="subcellular location">
    <subcellularLocation>
        <location evidence="1">Cell membrane</location>
        <topology evidence="1">Multi-pass membrane protein</topology>
    </subcellularLocation>
</comment>
<feature type="transmembrane region" description="Helical" evidence="10">
    <location>
        <begin position="487"/>
        <end position="507"/>
    </location>
</feature>
<dbReference type="SUPFAM" id="SSF81321">
    <property type="entry name" value="Family A G protein-coupled receptor-like"/>
    <property type="match status" value="1"/>
</dbReference>
<dbReference type="PRINTS" id="PR00237">
    <property type="entry name" value="GPCRRHODOPSN"/>
</dbReference>
<keyword evidence="2" id="KW-1003">Cell membrane</keyword>
<keyword evidence="13" id="KW-1185">Reference proteome</keyword>
<keyword evidence="4 10" id="KW-1133">Transmembrane helix</keyword>
<keyword evidence="6 10" id="KW-0472">Membrane</keyword>
<gene>
    <name evidence="12" type="ORF">OFUS_LOCUS3323</name>
</gene>
<feature type="transmembrane region" description="Helical" evidence="10">
    <location>
        <begin position="75"/>
        <end position="99"/>
    </location>
</feature>
<feature type="domain" description="G-protein coupled receptors family 1 profile" evidence="11">
    <location>
        <begin position="54"/>
        <end position="504"/>
    </location>
</feature>
<organism evidence="12 13">
    <name type="scientific">Owenia fusiformis</name>
    <name type="common">Polychaete worm</name>
    <dbReference type="NCBI Taxonomy" id="6347"/>
    <lineage>
        <taxon>Eukaryota</taxon>
        <taxon>Metazoa</taxon>
        <taxon>Spiralia</taxon>
        <taxon>Lophotrochozoa</taxon>
        <taxon>Annelida</taxon>
        <taxon>Polychaeta</taxon>
        <taxon>Sedentaria</taxon>
        <taxon>Canalipalpata</taxon>
        <taxon>Sabellida</taxon>
        <taxon>Oweniida</taxon>
        <taxon>Oweniidae</taxon>
        <taxon>Owenia</taxon>
    </lineage>
</organism>
<keyword evidence="5 9" id="KW-0297">G-protein coupled receptor</keyword>
<keyword evidence="8 9" id="KW-0807">Transducer</keyword>
<proteinExistence type="inferred from homology"/>
<feature type="transmembrane region" description="Helical" evidence="10">
    <location>
        <begin position="119"/>
        <end position="142"/>
    </location>
</feature>
<evidence type="ECO:0000256" key="5">
    <source>
        <dbReference type="ARBA" id="ARBA00023040"/>
    </source>
</evidence>
<feature type="transmembrane region" description="Helical" evidence="10">
    <location>
        <begin position="154"/>
        <end position="176"/>
    </location>
</feature>
<accession>A0A8S4N619</accession>
<feature type="transmembrane region" description="Helical" evidence="10">
    <location>
        <begin position="196"/>
        <end position="221"/>
    </location>
</feature>
<feature type="transmembrane region" description="Helical" evidence="10">
    <location>
        <begin position="41"/>
        <end position="63"/>
    </location>
</feature>
<evidence type="ECO:0000256" key="9">
    <source>
        <dbReference type="RuleBase" id="RU000688"/>
    </source>
</evidence>
<evidence type="ECO:0000256" key="8">
    <source>
        <dbReference type="ARBA" id="ARBA00023224"/>
    </source>
</evidence>
<evidence type="ECO:0000256" key="3">
    <source>
        <dbReference type="ARBA" id="ARBA00022692"/>
    </source>
</evidence>
<evidence type="ECO:0000256" key="2">
    <source>
        <dbReference type="ARBA" id="ARBA00022475"/>
    </source>
</evidence>
<dbReference type="OrthoDB" id="10044919at2759"/>
<comment type="caution">
    <text evidence="12">The sequence shown here is derived from an EMBL/GenBank/DDBJ whole genome shotgun (WGS) entry which is preliminary data.</text>
</comment>
<dbReference type="PANTHER" id="PTHR22752">
    <property type="entry name" value="G PROTEIN-COUPLED RECEPTOR"/>
    <property type="match status" value="1"/>
</dbReference>
<dbReference type="PROSITE" id="PS50262">
    <property type="entry name" value="G_PROTEIN_RECEP_F1_2"/>
    <property type="match status" value="1"/>
</dbReference>
<dbReference type="PROSITE" id="PS00237">
    <property type="entry name" value="G_PROTEIN_RECEP_F1_1"/>
    <property type="match status" value="1"/>
</dbReference>
<evidence type="ECO:0000256" key="6">
    <source>
        <dbReference type="ARBA" id="ARBA00023136"/>
    </source>
</evidence>
<keyword evidence="7 9" id="KW-0675">Receptor</keyword>
<comment type="similarity">
    <text evidence="9">Belongs to the G-protein coupled receptor 1 family.</text>
</comment>
<dbReference type="CDD" id="cd00637">
    <property type="entry name" value="7tm_classA_rhodopsin-like"/>
    <property type="match status" value="1"/>
</dbReference>
<evidence type="ECO:0000256" key="1">
    <source>
        <dbReference type="ARBA" id="ARBA00004651"/>
    </source>
</evidence>
<dbReference type="Proteomes" id="UP000749559">
    <property type="component" value="Unassembled WGS sequence"/>
</dbReference>
<dbReference type="InterPro" id="IPR000276">
    <property type="entry name" value="GPCR_Rhodpsn"/>
</dbReference>
<reference evidence="12" key="1">
    <citation type="submission" date="2022-03" db="EMBL/GenBank/DDBJ databases">
        <authorList>
            <person name="Martin C."/>
        </authorList>
    </citation>
    <scope>NUCLEOTIDE SEQUENCE</scope>
</reference>
<sequence length="539" mass="60468">MMQVQNFSVDTFILDGVGNFTSNMTTLDEGARNLTVVLVEIIVMVVIMVSTIVGNACVCWIIHTHSDLHTLPNKFVLNLAWCDLLTAVVNGPFTISVLIHGDWIMGDVMCQINGFTTTLFGIASVVCLAVISVNRCCMIVYTSKCSSWFTVKTTYMLIIATWVFSAACAFPPMVGWSRYTFIKGKAICTLKWSTEIGYTLLVLIMGVFLPFCVMTISYYKIFNKVRESKRRIALQMDKSMVTNKFSYELSNNASGSSASRKQSSSVARLVPNGTTETVYIPTIKVSSEMDVDVEEEREECDFDNEDMEAPNGSAVKQKLLFVGINNRNGIHLGDKLRKETSMDSYLSSTGSDLAQSDCQQFEWETESAPGELTPRKYSLNSLNSQLSNADSNDSVIPVNKSVQFLKTGDENKKRRGSILSLSLPSPSRTFLALQDKFKRTNFKSDELRITITLLVVCFVFLVCWAPISLVNFVETFWNYRIPEGVDITTVYMVFLQCALNPIIYGVMNRNFRSGFNDIFCCCCDRLKRKESTKMSISRP</sequence>
<dbReference type="Gene3D" id="1.20.1070.10">
    <property type="entry name" value="Rhodopsin 7-helix transmembrane proteins"/>
    <property type="match status" value="2"/>
</dbReference>
<name>A0A8S4N619_OWEFU</name>
<evidence type="ECO:0000313" key="13">
    <source>
        <dbReference type="Proteomes" id="UP000749559"/>
    </source>
</evidence>
<dbReference type="EMBL" id="CAIIXF020000001">
    <property type="protein sequence ID" value="CAH1776111.1"/>
    <property type="molecule type" value="Genomic_DNA"/>
</dbReference>
<dbReference type="InterPro" id="IPR017452">
    <property type="entry name" value="GPCR_Rhodpsn_7TM"/>
</dbReference>
<evidence type="ECO:0000256" key="10">
    <source>
        <dbReference type="SAM" id="Phobius"/>
    </source>
</evidence>
<dbReference type="GO" id="GO:0004930">
    <property type="term" value="F:G protein-coupled receptor activity"/>
    <property type="evidence" value="ECO:0007669"/>
    <property type="project" value="UniProtKB-KW"/>
</dbReference>
<evidence type="ECO:0000259" key="11">
    <source>
        <dbReference type="PROSITE" id="PS50262"/>
    </source>
</evidence>
<protein>
    <recommendedName>
        <fullName evidence="11">G-protein coupled receptors family 1 profile domain-containing protein</fullName>
    </recommendedName>
</protein>
<evidence type="ECO:0000256" key="7">
    <source>
        <dbReference type="ARBA" id="ARBA00023170"/>
    </source>
</evidence>
<keyword evidence="3 9" id="KW-0812">Transmembrane</keyword>
<dbReference type="GO" id="GO:0005886">
    <property type="term" value="C:plasma membrane"/>
    <property type="evidence" value="ECO:0007669"/>
    <property type="project" value="UniProtKB-SubCell"/>
</dbReference>
<dbReference type="AlphaFoldDB" id="A0A8S4N619"/>
<dbReference type="Pfam" id="PF00001">
    <property type="entry name" value="7tm_1"/>
    <property type="match status" value="1"/>
</dbReference>
<dbReference type="PANTHER" id="PTHR22752:SF14">
    <property type="entry name" value="G-PROTEIN COUPLED RECEPTORS FAMILY 1 PROFILE DOMAIN-CONTAINING PROTEIN"/>
    <property type="match status" value="1"/>
</dbReference>
<evidence type="ECO:0000313" key="12">
    <source>
        <dbReference type="EMBL" id="CAH1776111.1"/>
    </source>
</evidence>